<organism evidence="3 4">
    <name type="scientific">Gynuella sunshinyii YC6258</name>
    <dbReference type="NCBI Taxonomy" id="1445510"/>
    <lineage>
        <taxon>Bacteria</taxon>
        <taxon>Pseudomonadati</taxon>
        <taxon>Pseudomonadota</taxon>
        <taxon>Gammaproteobacteria</taxon>
        <taxon>Oceanospirillales</taxon>
        <taxon>Saccharospirillaceae</taxon>
        <taxon>Gynuella</taxon>
    </lineage>
</organism>
<evidence type="ECO:0000256" key="1">
    <source>
        <dbReference type="SAM" id="Coils"/>
    </source>
</evidence>
<keyword evidence="1" id="KW-0175">Coiled coil</keyword>
<evidence type="ECO:0000313" key="4">
    <source>
        <dbReference type="Proteomes" id="UP000032266"/>
    </source>
</evidence>
<dbReference type="RefSeq" id="WP_052830276.1">
    <property type="nucleotide sequence ID" value="NZ_CP007142.1"/>
</dbReference>
<accession>A0A0C5VXB7</accession>
<dbReference type="InterPro" id="IPR022123">
    <property type="entry name" value="DUF3658"/>
</dbReference>
<dbReference type="Pfam" id="PF12395">
    <property type="entry name" value="DUF3658"/>
    <property type="match status" value="1"/>
</dbReference>
<protein>
    <recommendedName>
        <fullName evidence="2">DUF3658 domain-containing protein</fullName>
    </recommendedName>
</protein>
<feature type="coiled-coil region" evidence="1">
    <location>
        <begin position="4"/>
        <end position="35"/>
    </location>
</feature>
<evidence type="ECO:0000313" key="3">
    <source>
        <dbReference type="EMBL" id="AJQ95079.1"/>
    </source>
</evidence>
<evidence type="ECO:0000259" key="2">
    <source>
        <dbReference type="Pfam" id="PF12395"/>
    </source>
</evidence>
<dbReference type="EMBL" id="CP007142">
    <property type="protein sequence ID" value="AJQ95079.1"/>
    <property type="molecule type" value="Genomic_DNA"/>
</dbReference>
<proteinExistence type="predicted"/>
<dbReference type="AlphaFoldDB" id="A0A0C5VXB7"/>
<reference evidence="3 4" key="1">
    <citation type="submission" date="2014-01" db="EMBL/GenBank/DDBJ databases">
        <title>Full genme sequencing of cellulolytic bacterium Gynuella sunshinyii YC6258T gen. nov., sp. nov.</title>
        <authorList>
            <person name="Khan H."/>
            <person name="Chung E.J."/>
            <person name="Chung Y.R."/>
        </authorList>
    </citation>
    <scope>NUCLEOTIDE SEQUENCE [LARGE SCALE GENOMIC DNA]</scope>
    <source>
        <strain evidence="3 4">YC6258</strain>
    </source>
</reference>
<dbReference type="KEGG" id="gsn:YC6258_03041"/>
<dbReference type="Proteomes" id="UP000032266">
    <property type="component" value="Chromosome"/>
</dbReference>
<name>A0A0C5VXB7_9GAMM</name>
<dbReference type="HOGENOM" id="CLU_1600388_0_0_6"/>
<keyword evidence="4" id="KW-1185">Reference proteome</keyword>
<sequence>MSSIESLNQLLSQAVENLELALEETMELKRNEKNSSIQIGKLGRSIGLIREFQSLIFKQHPELAPKSVVPDEEIPELNQEQKQAIASLTPEDIKRIDEELMSFATNRFQKVANIVGLFMLQSERHEPSIPDVFYGERIKILANAGLLESQGNLKFMRYSEVRIAKT</sequence>
<gene>
    <name evidence="3" type="ORF">YC6258_03041</name>
</gene>
<feature type="domain" description="DUF3658" evidence="2">
    <location>
        <begin position="89"/>
        <end position="159"/>
    </location>
</feature>